<accession>A0A0C7P425</accession>
<evidence type="ECO:0000313" key="11">
    <source>
        <dbReference type="Proteomes" id="UP000032809"/>
    </source>
</evidence>
<dbReference type="PANTHER" id="PTHR10434">
    <property type="entry name" value="1-ACYL-SN-GLYCEROL-3-PHOSPHATE ACYLTRANSFERASE"/>
    <property type="match status" value="1"/>
</dbReference>
<keyword evidence="6 7" id="KW-0012">Acyltransferase</keyword>
<dbReference type="Pfam" id="PF01553">
    <property type="entry name" value="Acyltransferase"/>
    <property type="match status" value="1"/>
</dbReference>
<dbReference type="KEGG" id="dtn:DTL3_1803"/>
<dbReference type="GO" id="GO:0016020">
    <property type="term" value="C:membrane"/>
    <property type="evidence" value="ECO:0007669"/>
    <property type="project" value="InterPro"/>
</dbReference>
<keyword evidence="8" id="KW-1133">Transmembrane helix</keyword>
<dbReference type="PATRIC" id="fig|1006576.9.peg.1795"/>
<evidence type="ECO:0000256" key="4">
    <source>
        <dbReference type="ARBA" id="ARBA00022679"/>
    </source>
</evidence>
<dbReference type="STRING" id="1006576.DTL3_1803"/>
<dbReference type="InterPro" id="IPR002123">
    <property type="entry name" value="Plipid/glycerol_acylTrfase"/>
</dbReference>
<evidence type="ECO:0000256" key="5">
    <source>
        <dbReference type="ARBA" id="ARBA00023098"/>
    </source>
</evidence>
<feature type="domain" description="Phospholipid/glycerol acyltransferase" evidence="9">
    <location>
        <begin position="85"/>
        <end position="198"/>
    </location>
</feature>
<keyword evidence="4 7" id="KW-0808">Transferase</keyword>
<keyword evidence="8" id="KW-0472">Membrane</keyword>
<dbReference type="GO" id="GO:0006654">
    <property type="term" value="P:phosphatidic acid biosynthetic process"/>
    <property type="evidence" value="ECO:0007669"/>
    <property type="project" value="TreeGrafter"/>
</dbReference>
<dbReference type="OrthoDB" id="9803035at2"/>
<evidence type="ECO:0000256" key="3">
    <source>
        <dbReference type="ARBA" id="ARBA00022516"/>
    </source>
</evidence>
<dbReference type="InterPro" id="IPR004552">
    <property type="entry name" value="AGP_acyltrans"/>
</dbReference>
<feature type="transmembrane region" description="Helical" evidence="8">
    <location>
        <begin position="12"/>
        <end position="34"/>
    </location>
</feature>
<dbReference type="GO" id="GO:0016798">
    <property type="term" value="F:hydrolase activity, acting on glycosyl bonds"/>
    <property type="evidence" value="ECO:0007669"/>
    <property type="project" value="UniProtKB-KW"/>
</dbReference>
<name>A0A0C7P425_DEFTU</name>
<dbReference type="EMBL" id="LN824141">
    <property type="protein sequence ID" value="CEP79085.1"/>
    <property type="molecule type" value="Genomic_DNA"/>
</dbReference>
<dbReference type="PANTHER" id="PTHR10434:SF64">
    <property type="entry name" value="1-ACYL-SN-GLYCEROL-3-PHOSPHATE ACYLTRANSFERASE-RELATED"/>
    <property type="match status" value="1"/>
</dbReference>
<gene>
    <name evidence="10" type="primary">plsC</name>
    <name evidence="10" type="ORF">DTL3_1803</name>
</gene>
<keyword evidence="10" id="KW-0378">Hydrolase</keyword>
<dbReference type="SUPFAM" id="SSF69593">
    <property type="entry name" value="Glycerol-3-phosphate (1)-acyltransferase"/>
    <property type="match status" value="1"/>
</dbReference>
<evidence type="ECO:0000256" key="2">
    <source>
        <dbReference type="ARBA" id="ARBA00008655"/>
    </source>
</evidence>
<dbReference type="RefSeq" id="WP_045088412.1">
    <property type="nucleotide sequence ID" value="NZ_LN824141.1"/>
</dbReference>
<dbReference type="GO" id="GO:0003841">
    <property type="term" value="F:1-acylglycerol-3-phosphate O-acyltransferase activity"/>
    <property type="evidence" value="ECO:0007669"/>
    <property type="project" value="UniProtKB-UniRule"/>
</dbReference>
<sequence length="254" mass="28453">MKKIWTAIKGTFFAIWLFFGFVGVVIIYGSYVLIKAKILEKRKGEEASREYVRKVVSWFGRAAFHYLWSEVTVFGKENIPDKGPYVIVANHQSIFDIPLILGYIYPSGFIAKKELLKVPLLGTFIKKLGSILIDRDSPTSGAIALKNFARITQTGDVITIFPEGTRSIDGKVNEFKKGSLLVPYRYNIKILPVTIDGTIGMNKKGSILIKPGKVKLYIHNVIEPKTFSSEAELRAHVQNVISRQIAQNSLTKAS</sequence>
<keyword evidence="7" id="KW-1208">Phospholipid metabolism</keyword>
<keyword evidence="5 7" id="KW-0443">Lipid metabolism</keyword>
<comment type="domain">
    <text evidence="7">The HXXXXD motif is essential for acyltransferase activity and may constitute the binding site for the phosphate moiety of the glycerol-3-phosphate.</text>
</comment>
<keyword evidence="3 7" id="KW-0444">Lipid biosynthesis</keyword>
<keyword evidence="11" id="KW-1185">Reference proteome</keyword>
<dbReference type="SMART" id="SM00563">
    <property type="entry name" value="PlsC"/>
    <property type="match status" value="1"/>
</dbReference>
<evidence type="ECO:0000256" key="7">
    <source>
        <dbReference type="RuleBase" id="RU361267"/>
    </source>
</evidence>
<dbReference type="AlphaFoldDB" id="A0A0C7P425"/>
<protein>
    <recommendedName>
        <fullName evidence="7">1-acyl-sn-glycerol-3-phosphate acyltransferase</fullName>
        <ecNumber evidence="7">2.3.1.51</ecNumber>
    </recommendedName>
</protein>
<keyword evidence="10" id="KW-0326">Glycosidase</keyword>
<dbReference type="HOGENOM" id="CLU_027938_6_3_0"/>
<comment type="pathway">
    <text evidence="1">Lipid metabolism.</text>
</comment>
<dbReference type="EC" id="2.3.1.51" evidence="7"/>
<comment type="catalytic activity">
    <reaction evidence="7">
        <text>a 1-acyl-sn-glycero-3-phosphate + an acyl-CoA = a 1,2-diacyl-sn-glycero-3-phosphate + CoA</text>
        <dbReference type="Rhea" id="RHEA:19709"/>
        <dbReference type="ChEBI" id="CHEBI:57287"/>
        <dbReference type="ChEBI" id="CHEBI:57970"/>
        <dbReference type="ChEBI" id="CHEBI:58342"/>
        <dbReference type="ChEBI" id="CHEBI:58608"/>
        <dbReference type="EC" id="2.3.1.51"/>
    </reaction>
</comment>
<organism evidence="10 11">
    <name type="scientific">Defluviitoga tunisiensis</name>
    <dbReference type="NCBI Taxonomy" id="1006576"/>
    <lineage>
        <taxon>Bacteria</taxon>
        <taxon>Thermotogati</taxon>
        <taxon>Thermotogota</taxon>
        <taxon>Thermotogae</taxon>
        <taxon>Petrotogales</taxon>
        <taxon>Petrotogaceae</taxon>
        <taxon>Defluviitoga</taxon>
    </lineage>
</organism>
<dbReference type="NCBIfam" id="TIGR00530">
    <property type="entry name" value="AGP_acyltrn"/>
    <property type="match status" value="1"/>
</dbReference>
<evidence type="ECO:0000256" key="6">
    <source>
        <dbReference type="ARBA" id="ARBA00023315"/>
    </source>
</evidence>
<evidence type="ECO:0000256" key="1">
    <source>
        <dbReference type="ARBA" id="ARBA00005189"/>
    </source>
</evidence>
<dbReference type="CDD" id="cd07989">
    <property type="entry name" value="LPLAT_AGPAT-like"/>
    <property type="match status" value="1"/>
</dbReference>
<proteinExistence type="inferred from homology"/>
<dbReference type="Proteomes" id="UP000032809">
    <property type="component" value="Chromosome I"/>
</dbReference>
<keyword evidence="8" id="KW-0812">Transmembrane</keyword>
<keyword evidence="7" id="KW-0594">Phospholipid biosynthesis</keyword>
<comment type="similarity">
    <text evidence="2 7">Belongs to the 1-acyl-sn-glycerol-3-phosphate acyltransferase family.</text>
</comment>
<evidence type="ECO:0000313" key="10">
    <source>
        <dbReference type="EMBL" id="CEP79085.1"/>
    </source>
</evidence>
<evidence type="ECO:0000259" key="9">
    <source>
        <dbReference type="SMART" id="SM00563"/>
    </source>
</evidence>
<evidence type="ECO:0000256" key="8">
    <source>
        <dbReference type="SAM" id="Phobius"/>
    </source>
</evidence>
<reference evidence="11" key="1">
    <citation type="submission" date="2014-11" db="EMBL/GenBank/DDBJ databases">
        <authorList>
            <person name="Wibberg D."/>
        </authorList>
    </citation>
    <scope>NUCLEOTIDE SEQUENCE [LARGE SCALE GENOMIC DNA]</scope>
    <source>
        <strain evidence="11">L3</strain>
    </source>
</reference>